<keyword evidence="2" id="KW-1185">Reference proteome</keyword>
<accession>A0A2I0JY96</accession>
<dbReference type="EMBL" id="PGOL01001108">
    <property type="protein sequence ID" value="PKI60793.1"/>
    <property type="molecule type" value="Genomic_DNA"/>
</dbReference>
<evidence type="ECO:0000313" key="1">
    <source>
        <dbReference type="EMBL" id="PKI60793.1"/>
    </source>
</evidence>
<dbReference type="AlphaFoldDB" id="A0A2I0JY96"/>
<gene>
    <name evidence="1" type="ORF">CRG98_018782</name>
</gene>
<protein>
    <submittedName>
        <fullName evidence="1">Uncharacterized protein</fullName>
    </submittedName>
</protein>
<dbReference type="Proteomes" id="UP000233551">
    <property type="component" value="Unassembled WGS sequence"/>
</dbReference>
<evidence type="ECO:0000313" key="2">
    <source>
        <dbReference type="Proteomes" id="UP000233551"/>
    </source>
</evidence>
<name>A0A2I0JY96_PUNGR</name>
<sequence length="102" mass="11123">MRASYKVANNVKSPNSSKSRVIYLASGYEERVREVFESRVTRLNAWKSARVQGACGWSARETGRRAGMQACALACASERARGACAAVRDARAGARLALLTRE</sequence>
<organism evidence="1 2">
    <name type="scientific">Punica granatum</name>
    <name type="common">Pomegranate</name>
    <dbReference type="NCBI Taxonomy" id="22663"/>
    <lineage>
        <taxon>Eukaryota</taxon>
        <taxon>Viridiplantae</taxon>
        <taxon>Streptophyta</taxon>
        <taxon>Embryophyta</taxon>
        <taxon>Tracheophyta</taxon>
        <taxon>Spermatophyta</taxon>
        <taxon>Magnoliopsida</taxon>
        <taxon>eudicotyledons</taxon>
        <taxon>Gunneridae</taxon>
        <taxon>Pentapetalae</taxon>
        <taxon>rosids</taxon>
        <taxon>malvids</taxon>
        <taxon>Myrtales</taxon>
        <taxon>Lythraceae</taxon>
        <taxon>Punica</taxon>
    </lineage>
</organism>
<comment type="caution">
    <text evidence="1">The sequence shown here is derived from an EMBL/GenBank/DDBJ whole genome shotgun (WGS) entry which is preliminary data.</text>
</comment>
<reference evidence="1 2" key="1">
    <citation type="submission" date="2017-11" db="EMBL/GenBank/DDBJ databases">
        <title>De-novo sequencing of pomegranate (Punica granatum L.) genome.</title>
        <authorList>
            <person name="Akparov Z."/>
            <person name="Amiraslanov A."/>
            <person name="Hajiyeva S."/>
            <person name="Abbasov M."/>
            <person name="Kaur K."/>
            <person name="Hamwieh A."/>
            <person name="Solovyev V."/>
            <person name="Salamov A."/>
            <person name="Braich B."/>
            <person name="Kosarev P."/>
            <person name="Mahmoud A."/>
            <person name="Hajiyev E."/>
            <person name="Babayeva S."/>
            <person name="Izzatullayeva V."/>
            <person name="Mammadov A."/>
            <person name="Mammadov A."/>
            <person name="Sharifova S."/>
            <person name="Ojaghi J."/>
            <person name="Eynullazada K."/>
            <person name="Bayramov B."/>
            <person name="Abdulazimova A."/>
            <person name="Shahmuradov I."/>
        </authorList>
    </citation>
    <scope>NUCLEOTIDE SEQUENCE [LARGE SCALE GENOMIC DNA]</scope>
    <source>
        <strain evidence="2">cv. AG2017</strain>
        <tissue evidence="1">Leaf</tissue>
    </source>
</reference>
<proteinExistence type="predicted"/>